<name>A0A450Z5S0_9GAMM</name>
<sequence>MPAAHTNLSATEQILIDDIVDYYRDLVRLGQDSAAMREPGVAALPRFNDVYTGQIDAIYKQKPLRALEAQTWLGGVICQPFIFGEGEVDWEGADELKERLDKLLKDKEGQRFAHHPHRSSLRRPVHLSAETRSSALLVALGDPARRGLEAIELRHLWIGMK</sequence>
<dbReference type="AlphaFoldDB" id="A0A450Z5S0"/>
<dbReference type="EMBL" id="CAADFS010000070">
    <property type="protein sequence ID" value="VFK49160.1"/>
    <property type="molecule type" value="Genomic_DNA"/>
</dbReference>
<evidence type="ECO:0000313" key="1">
    <source>
        <dbReference type="EMBL" id="VFK49160.1"/>
    </source>
</evidence>
<accession>A0A450Z5S0</accession>
<protein>
    <submittedName>
        <fullName evidence="1">Uncharacterized protein</fullName>
    </submittedName>
</protein>
<organism evidence="1">
    <name type="scientific">Candidatus Kentrum sp. TC</name>
    <dbReference type="NCBI Taxonomy" id="2126339"/>
    <lineage>
        <taxon>Bacteria</taxon>
        <taxon>Pseudomonadati</taxon>
        <taxon>Pseudomonadota</taxon>
        <taxon>Gammaproteobacteria</taxon>
        <taxon>Candidatus Kentrum</taxon>
    </lineage>
</organism>
<proteinExistence type="predicted"/>
<gene>
    <name evidence="1" type="ORF">BECKTC1821D_GA0114238_107015</name>
</gene>
<reference evidence="1" key="1">
    <citation type="submission" date="2019-02" db="EMBL/GenBank/DDBJ databases">
        <authorList>
            <person name="Gruber-Vodicka R. H."/>
            <person name="Seah K. B. B."/>
        </authorList>
    </citation>
    <scope>NUCLEOTIDE SEQUENCE</scope>
    <source>
        <strain evidence="1">BECK_BZ123</strain>
    </source>
</reference>